<reference evidence="12 20" key="1">
    <citation type="submission" date="2015-09" db="EMBL/GenBank/DDBJ databases">
        <authorList>
            <consortium name="Pathogen Informatics"/>
        </authorList>
    </citation>
    <scope>NUCLEOTIDE SEQUENCE [LARGE SCALE GENOMIC DNA]</scope>
    <source>
        <strain evidence="12 20">2789STDY5834970</strain>
    </source>
</reference>
<dbReference type="CDD" id="cd00310">
    <property type="entry name" value="ATP-synt_Fo_a_6"/>
    <property type="match status" value="1"/>
</dbReference>
<dbReference type="EMBL" id="PXUP01000023">
    <property type="protein sequence ID" value="RCH43175.1"/>
    <property type="molecule type" value="Genomic_DNA"/>
</dbReference>
<evidence type="ECO:0000256" key="8">
    <source>
        <dbReference type="ARBA" id="ARBA00023065"/>
    </source>
</evidence>
<feature type="transmembrane region" description="Helical" evidence="11">
    <location>
        <begin position="83"/>
        <end position="106"/>
    </location>
</feature>
<dbReference type="AlphaFoldDB" id="A0A173V0C8"/>
<feature type="transmembrane region" description="Helical" evidence="11">
    <location>
        <begin position="112"/>
        <end position="129"/>
    </location>
</feature>
<dbReference type="Gene3D" id="1.20.120.220">
    <property type="entry name" value="ATP synthase, F0 complex, subunit A"/>
    <property type="match status" value="1"/>
</dbReference>
<dbReference type="Proteomes" id="UP000462091">
    <property type="component" value="Unassembled WGS sequence"/>
</dbReference>
<evidence type="ECO:0000256" key="5">
    <source>
        <dbReference type="ARBA" id="ARBA00022692"/>
    </source>
</evidence>
<evidence type="ECO:0000313" key="12">
    <source>
        <dbReference type="EMBL" id="CUN20781.1"/>
    </source>
</evidence>
<evidence type="ECO:0000313" key="17">
    <source>
        <dbReference type="EMBL" id="RGB81416.1"/>
    </source>
</evidence>
<evidence type="ECO:0000313" key="19">
    <source>
        <dbReference type="EMBL" id="RGC15793.1"/>
    </source>
</evidence>
<keyword evidence="9 11" id="KW-0472">Membrane</keyword>
<keyword evidence="3 11" id="KW-0813">Transport</keyword>
<evidence type="ECO:0000313" key="23">
    <source>
        <dbReference type="Proteomes" id="UP000260733"/>
    </source>
</evidence>
<reference evidence="15 21" key="2">
    <citation type="journal article" date="2017" name="Front. Microbiol.">
        <title>New Insights into the Diversity of the Genus Faecalibacterium.</title>
        <authorList>
            <person name="Benevides L."/>
            <person name="Burman S."/>
            <person name="Martin R."/>
            <person name="Robert V."/>
            <person name="Thomas M."/>
            <person name="Miquel S."/>
            <person name="Chain F."/>
            <person name="Sokol H."/>
            <person name="Bermudez-Humaran L.G."/>
            <person name="Morrison M."/>
            <person name="Langella P."/>
            <person name="Azevedo V.A."/>
            <person name="Chatel J.M."/>
            <person name="Soares S."/>
        </authorList>
    </citation>
    <scope>NUCLEOTIDE SEQUENCE [LARGE SCALE GENOMIC DNA]</scope>
    <source>
        <strain evidence="15 21">CNCM I 4573</strain>
    </source>
</reference>
<dbReference type="EMBL" id="WKQE01000024">
    <property type="protein sequence ID" value="MSC81777.1"/>
    <property type="molecule type" value="Genomic_DNA"/>
</dbReference>
<sequence>MELNGAKILYTIHTNIPLLGDFKITQTLVSTWIVMALLSGFAIWLGHDLKLENVSKRQAAAEFIVTRLEQFVHDNMGFHFDQYIPLVGAIFALSIGCNLISVVGLWSPTADLNTEAAWAIVVFVLIMYYKIKTNGILAYLKGLLDPIFIMAPINVLSEISTPVSMAFRHFGNILSGTVISTLLYWALASLSHVIFGWLPGFLSQIQLFQIGIPAFTGLYFDWFGGCIQAFIFCTLTTIFIKRAAGED</sequence>
<dbReference type="Proteomes" id="UP000220157">
    <property type="component" value="Unassembled WGS sequence"/>
</dbReference>
<dbReference type="EMBL" id="CYXN01000030">
    <property type="protein sequence ID" value="CUN20781.1"/>
    <property type="molecule type" value="Genomic_DNA"/>
</dbReference>
<dbReference type="EMBL" id="QVFB01000024">
    <property type="protein sequence ID" value="RGC15793.1"/>
    <property type="molecule type" value="Genomic_DNA"/>
</dbReference>
<dbReference type="SUPFAM" id="SSF81336">
    <property type="entry name" value="F1F0 ATP synthase subunit A"/>
    <property type="match status" value="1"/>
</dbReference>
<dbReference type="GO" id="GO:0005886">
    <property type="term" value="C:plasma membrane"/>
    <property type="evidence" value="ECO:0007669"/>
    <property type="project" value="UniProtKB-SubCell"/>
</dbReference>
<feature type="transmembrane region" description="Helical" evidence="11">
    <location>
        <begin position="169"/>
        <end position="187"/>
    </location>
</feature>
<dbReference type="Proteomes" id="UP000260783">
    <property type="component" value="Unassembled WGS sequence"/>
</dbReference>
<dbReference type="Pfam" id="PF00119">
    <property type="entry name" value="ATP-synt_A"/>
    <property type="match status" value="1"/>
</dbReference>
<dbReference type="EMBL" id="WKQM01000029">
    <property type="protein sequence ID" value="MSC52585.1"/>
    <property type="molecule type" value="Genomic_DNA"/>
</dbReference>
<evidence type="ECO:0000313" key="26">
    <source>
        <dbReference type="Proteomes" id="UP000462091"/>
    </source>
</evidence>
<dbReference type="EMBL" id="NMTW01000034">
    <property type="protein sequence ID" value="PDX75593.1"/>
    <property type="molecule type" value="Genomic_DNA"/>
</dbReference>
<dbReference type="EMBL" id="QVES01000028">
    <property type="protein sequence ID" value="RGB81416.1"/>
    <property type="molecule type" value="Genomic_DNA"/>
</dbReference>
<dbReference type="PANTHER" id="PTHR42823:SF3">
    <property type="entry name" value="ATP SYNTHASE SUBUNIT A, CHLOROPLASTIC"/>
    <property type="match status" value="1"/>
</dbReference>
<reference evidence="16 22" key="4">
    <citation type="submission" date="2018-03" db="EMBL/GenBank/DDBJ databases">
        <title>Complete genome sequencing of Faecalibacterium prausnitzii strains isolated from the human gut.</title>
        <authorList>
            <person name="Fitzgerald B.C."/>
            <person name="Shkoporov A.N."/>
            <person name="Ross P.R."/>
            <person name="Hill C."/>
        </authorList>
    </citation>
    <scope>NUCLEOTIDE SEQUENCE [LARGE SCALE GENOMIC DNA]</scope>
    <source>
        <strain evidence="16 22">ATCC 27768</strain>
    </source>
</reference>
<evidence type="ECO:0000313" key="24">
    <source>
        <dbReference type="Proteomes" id="UP000260782"/>
    </source>
</evidence>
<reference evidence="23 24" key="5">
    <citation type="submission" date="2018-08" db="EMBL/GenBank/DDBJ databases">
        <title>A genome reference for cultivated species of the human gut microbiota.</title>
        <authorList>
            <person name="Zou Y."/>
            <person name="Xue W."/>
            <person name="Luo G."/>
        </authorList>
    </citation>
    <scope>NUCLEOTIDE SEQUENCE [LARGE SCALE GENOMIC DNA]</scope>
    <source>
        <strain evidence="18 25">AF29-11BH</strain>
        <strain evidence="17 24">AF31-14AC</strain>
        <strain evidence="19 23">AM37-13AC</strain>
    </source>
</reference>
<evidence type="ECO:0000256" key="7">
    <source>
        <dbReference type="ARBA" id="ARBA00022989"/>
    </source>
</evidence>
<comment type="subcellular location">
    <subcellularLocation>
        <location evidence="11">Cell membrane</location>
        <topology evidence="11">Multi-pass membrane protein</topology>
    </subcellularLocation>
    <subcellularLocation>
        <location evidence="1">Membrane</location>
        <topology evidence="1">Multi-pass membrane protein</topology>
    </subcellularLocation>
</comment>
<evidence type="ECO:0000256" key="4">
    <source>
        <dbReference type="ARBA" id="ARBA00022547"/>
    </source>
</evidence>
<evidence type="ECO:0000256" key="10">
    <source>
        <dbReference type="ARBA" id="ARBA00023310"/>
    </source>
</evidence>
<evidence type="ECO:0000256" key="6">
    <source>
        <dbReference type="ARBA" id="ARBA00022781"/>
    </source>
</evidence>
<comment type="function">
    <text evidence="11">Key component of the proton channel; it plays a direct role in the translocation of protons across the membrane.</text>
</comment>
<evidence type="ECO:0000256" key="9">
    <source>
        <dbReference type="ARBA" id="ARBA00023136"/>
    </source>
</evidence>
<evidence type="ECO:0000313" key="27">
    <source>
        <dbReference type="Proteomes" id="UP000477010"/>
    </source>
</evidence>
<keyword evidence="6 11" id="KW-0375">Hydrogen ion transport</keyword>
<keyword evidence="4 11" id="KW-0138">CF(0)</keyword>
<evidence type="ECO:0000313" key="21">
    <source>
        <dbReference type="Proteomes" id="UP000220157"/>
    </source>
</evidence>
<evidence type="ECO:0000256" key="1">
    <source>
        <dbReference type="ARBA" id="ARBA00004141"/>
    </source>
</evidence>
<dbReference type="Proteomes" id="UP000477010">
    <property type="component" value="Unassembled WGS sequence"/>
</dbReference>
<keyword evidence="11" id="KW-1003">Cell membrane</keyword>
<gene>
    <name evidence="12" type="primary">atpB_2</name>
    <name evidence="11" type="synonym">atpB</name>
    <name evidence="16" type="ORF">C7J97_12845</name>
    <name evidence="15" type="ORF">CGS56_07465</name>
    <name evidence="19" type="ORF">DW855_12675</name>
    <name evidence="18" type="ORF">DWZ04_14815</name>
    <name evidence="17" type="ORF">DWZ25_14755</name>
    <name evidence="12" type="ORF">ERS852582_02465</name>
    <name evidence="14" type="ORF">GKD85_13395</name>
    <name evidence="13" type="ORF">GKE10_11900</name>
</gene>
<dbReference type="GO" id="GO:0046933">
    <property type="term" value="F:proton-transporting ATP synthase activity, rotational mechanism"/>
    <property type="evidence" value="ECO:0007669"/>
    <property type="project" value="UniProtKB-UniRule"/>
</dbReference>
<dbReference type="Proteomes" id="UP000252378">
    <property type="component" value="Unassembled WGS sequence"/>
</dbReference>
<comment type="similarity">
    <text evidence="2 11">Belongs to the ATPase A chain family.</text>
</comment>
<organism evidence="12 20">
    <name type="scientific">Faecalibacterium prausnitzii</name>
    <dbReference type="NCBI Taxonomy" id="853"/>
    <lineage>
        <taxon>Bacteria</taxon>
        <taxon>Bacillati</taxon>
        <taxon>Bacillota</taxon>
        <taxon>Clostridia</taxon>
        <taxon>Eubacteriales</taxon>
        <taxon>Oscillospiraceae</taxon>
        <taxon>Faecalibacterium</taxon>
    </lineage>
</organism>
<protein>
    <recommendedName>
        <fullName evidence="11">ATP synthase subunit a</fullName>
    </recommendedName>
    <alternativeName>
        <fullName evidence="11">ATP synthase F0 sector subunit a</fullName>
    </alternativeName>
    <alternativeName>
        <fullName evidence="11">F-ATPase subunit 6</fullName>
    </alternativeName>
</protein>
<evidence type="ECO:0000313" key="14">
    <source>
        <dbReference type="EMBL" id="MSC81777.1"/>
    </source>
</evidence>
<evidence type="ECO:0000313" key="22">
    <source>
        <dbReference type="Proteomes" id="UP000252378"/>
    </source>
</evidence>
<evidence type="ECO:0000256" key="2">
    <source>
        <dbReference type="ARBA" id="ARBA00006810"/>
    </source>
</evidence>
<dbReference type="InterPro" id="IPR045082">
    <property type="entry name" value="ATP_syn_F0_a_bact/chloroplast"/>
</dbReference>
<dbReference type="GO" id="GO:0045259">
    <property type="term" value="C:proton-transporting ATP synthase complex"/>
    <property type="evidence" value="ECO:0007669"/>
    <property type="project" value="UniProtKB-KW"/>
</dbReference>
<dbReference type="InterPro" id="IPR035908">
    <property type="entry name" value="F0_ATP_A_sf"/>
</dbReference>
<dbReference type="GO" id="GO:0042777">
    <property type="term" value="P:proton motive force-driven plasma membrane ATP synthesis"/>
    <property type="evidence" value="ECO:0007669"/>
    <property type="project" value="TreeGrafter"/>
</dbReference>
<dbReference type="Proteomes" id="UP000095649">
    <property type="component" value="Unassembled WGS sequence"/>
</dbReference>
<name>A0A173V0C8_9FIRM</name>
<dbReference type="EMBL" id="QVEW01000023">
    <property type="protein sequence ID" value="RGB93096.1"/>
    <property type="molecule type" value="Genomic_DNA"/>
</dbReference>
<evidence type="ECO:0000313" key="15">
    <source>
        <dbReference type="EMBL" id="PDX75593.1"/>
    </source>
</evidence>
<keyword evidence="7 11" id="KW-1133">Transmembrane helix</keyword>
<dbReference type="HAMAP" id="MF_01393">
    <property type="entry name" value="ATP_synth_a_bact"/>
    <property type="match status" value="1"/>
</dbReference>
<evidence type="ECO:0000313" key="25">
    <source>
        <dbReference type="Proteomes" id="UP000260783"/>
    </source>
</evidence>
<evidence type="ECO:0000256" key="11">
    <source>
        <dbReference type="HAMAP-Rule" id="MF_01393"/>
    </source>
</evidence>
<dbReference type="PRINTS" id="PR00123">
    <property type="entry name" value="ATPASEA"/>
</dbReference>
<dbReference type="OrthoDB" id="9789241at2"/>
<dbReference type="Proteomes" id="UP000260733">
    <property type="component" value="Unassembled WGS sequence"/>
</dbReference>
<keyword evidence="10 11" id="KW-0066">ATP synthesis</keyword>
<dbReference type="InterPro" id="IPR000568">
    <property type="entry name" value="ATP_synth_F0_asu"/>
</dbReference>
<dbReference type="PANTHER" id="PTHR42823">
    <property type="entry name" value="ATP SYNTHASE SUBUNIT A, CHLOROPLASTIC"/>
    <property type="match status" value="1"/>
</dbReference>
<evidence type="ECO:0000256" key="3">
    <source>
        <dbReference type="ARBA" id="ARBA00022448"/>
    </source>
</evidence>
<evidence type="ECO:0000313" key="16">
    <source>
        <dbReference type="EMBL" id="RCH43175.1"/>
    </source>
</evidence>
<evidence type="ECO:0000313" key="13">
    <source>
        <dbReference type="EMBL" id="MSC52585.1"/>
    </source>
</evidence>
<evidence type="ECO:0000313" key="18">
    <source>
        <dbReference type="EMBL" id="RGB93096.1"/>
    </source>
</evidence>
<keyword evidence="8 11" id="KW-0406">Ion transport</keyword>
<evidence type="ECO:0000313" key="20">
    <source>
        <dbReference type="Proteomes" id="UP000095649"/>
    </source>
</evidence>
<proteinExistence type="inferred from homology"/>
<feature type="transmembrane region" description="Helical" evidence="11">
    <location>
        <begin position="27"/>
        <end position="47"/>
    </location>
</feature>
<keyword evidence="5 11" id="KW-0812">Transmembrane</keyword>
<dbReference type="RefSeq" id="WP_015537345.1">
    <property type="nucleotide sequence ID" value="NZ_BNEV01000056.1"/>
</dbReference>
<dbReference type="Proteomes" id="UP000260782">
    <property type="component" value="Unassembled WGS sequence"/>
</dbReference>
<accession>A0A173V0C8</accession>
<reference evidence="26 27" key="6">
    <citation type="journal article" date="2019" name="Nat. Med.">
        <title>A library of human gut bacterial isolates paired with longitudinal multiomics data enables mechanistic microbiome research.</title>
        <authorList>
            <person name="Poyet M."/>
            <person name="Groussin M."/>
            <person name="Gibbons S.M."/>
            <person name="Avila-Pacheco J."/>
            <person name="Jiang X."/>
            <person name="Kearney S.M."/>
            <person name="Perrotta A.R."/>
            <person name="Berdy B."/>
            <person name="Zhao S."/>
            <person name="Lieberman T.D."/>
            <person name="Swanson P.K."/>
            <person name="Smith M."/>
            <person name="Roesemann S."/>
            <person name="Alexander J.E."/>
            <person name="Rich S.A."/>
            <person name="Livny J."/>
            <person name="Vlamakis H."/>
            <person name="Clish C."/>
            <person name="Bullock K."/>
            <person name="Deik A."/>
            <person name="Scott J."/>
            <person name="Pierce K.A."/>
            <person name="Xavier R.J."/>
            <person name="Alm E.J."/>
        </authorList>
    </citation>
    <scope>NUCLEOTIDE SEQUENCE [LARGE SCALE GENOMIC DNA]</scope>
    <source>
        <strain evidence="13 26">BIOML-B1</strain>
        <strain evidence="14 27">BIOML-B9</strain>
    </source>
</reference>
<reference evidence="15" key="3">
    <citation type="submission" date="2017-07" db="EMBL/GenBank/DDBJ databases">
        <authorList>
            <person name="Sun Z.S."/>
            <person name="Albrecht U."/>
            <person name="Echele G."/>
            <person name="Lee C.C."/>
        </authorList>
    </citation>
    <scope>NUCLEOTIDE SEQUENCE</scope>
    <source>
        <strain evidence="15">CNCM I 4573</strain>
    </source>
</reference>